<reference evidence="1" key="2">
    <citation type="submission" date="2024-06" db="EMBL/GenBank/DDBJ databases">
        <authorList>
            <person name="Plum-Jensen L.E."/>
            <person name="Schramm A."/>
            <person name="Marshall I.P.G."/>
        </authorList>
    </citation>
    <scope>NUCLEOTIDE SEQUENCE</scope>
    <source>
        <strain evidence="1">Rat1</strain>
    </source>
</reference>
<proteinExistence type="predicted"/>
<organism evidence="1">
    <name type="scientific">Candidatus Electrothrix aestuarii</name>
    <dbReference type="NCBI Taxonomy" id="3062594"/>
    <lineage>
        <taxon>Bacteria</taxon>
        <taxon>Pseudomonadati</taxon>
        <taxon>Thermodesulfobacteriota</taxon>
        <taxon>Desulfobulbia</taxon>
        <taxon>Desulfobulbales</taxon>
        <taxon>Desulfobulbaceae</taxon>
        <taxon>Candidatus Electrothrix</taxon>
    </lineage>
</organism>
<name>A0AAU8M0B9_9BACT</name>
<dbReference type="InterPro" id="IPR036412">
    <property type="entry name" value="HAD-like_sf"/>
</dbReference>
<dbReference type="Gene3D" id="3.40.50.1000">
    <property type="entry name" value="HAD superfamily/HAD-like"/>
    <property type="match status" value="1"/>
</dbReference>
<evidence type="ECO:0000313" key="1">
    <source>
        <dbReference type="EMBL" id="XCN74822.1"/>
    </source>
</evidence>
<dbReference type="SUPFAM" id="SSF56784">
    <property type="entry name" value="HAD-like"/>
    <property type="match status" value="1"/>
</dbReference>
<sequence length="155" mass="16829">MQAIIIPDFGVLTVATIVCDYNGTLAVDGVLLPGVKEAINKITDLDIHVITADTFGVVEEQLKGCACHVTIAPLEDQAQWKLKYIRELNPKTTVCIGNGRNDRLMLKESALGIALVQREGASVEAMLAADIVCTSALHALEYFSNYKRLIATLRS</sequence>
<gene>
    <name evidence="1" type="ORF">Q3M24_08800</name>
</gene>
<dbReference type="AlphaFoldDB" id="A0AAU8M0B9"/>
<accession>A0AAU8M0B9</accession>
<protein>
    <submittedName>
        <fullName evidence="1">ATPase P</fullName>
    </submittedName>
</protein>
<dbReference type="InterPro" id="IPR023214">
    <property type="entry name" value="HAD_sf"/>
</dbReference>
<reference evidence="1" key="1">
    <citation type="journal article" date="2024" name="Syst. Appl. Microbiol.">
        <title>First single-strain enrichments of Electrothrix cable bacteria, description of E. aestuarii sp. nov. and E. rattekaaiensis sp. nov., and proposal of a cable bacteria taxonomy following the rules of the SeqCode.</title>
        <authorList>
            <person name="Plum-Jensen L.E."/>
            <person name="Schramm A."/>
            <person name="Marshall I.P.G."/>
        </authorList>
    </citation>
    <scope>NUCLEOTIDE SEQUENCE</scope>
    <source>
        <strain evidence="1">Rat1</strain>
    </source>
</reference>
<dbReference type="EMBL" id="CP159373">
    <property type="protein sequence ID" value="XCN74822.1"/>
    <property type="molecule type" value="Genomic_DNA"/>
</dbReference>
<dbReference type="KEGG" id="eaj:Q3M24_08800"/>